<dbReference type="Proteomes" id="UP000694559">
    <property type="component" value="Unplaced"/>
</dbReference>
<reference evidence="10" key="1">
    <citation type="submission" date="2025-08" db="UniProtKB">
        <authorList>
            <consortium name="Ensembl"/>
        </authorList>
    </citation>
    <scope>IDENTIFICATION</scope>
</reference>
<dbReference type="SMART" id="SM00043">
    <property type="entry name" value="CY"/>
    <property type="match status" value="1"/>
</dbReference>
<sequence>MQIMICKHSQDSLPFWAISVSTVPVSVQCDCWGLLLAQLVLLPASLSLTSPMAHSQLPCPLFLLCSLLMLPSVLLQEVPMPGGLYPVPVTTEEVKEAAAFAVERYNERSKNPNYFKQLNIVKAQSQVVSGMKYYLTVKVGKTVCEKSSGPLPFNGIQQCELFPQDQQEVSLVA</sequence>
<protein>
    <recommendedName>
        <fullName evidence="3">Cystatin</fullName>
    </recommendedName>
</protein>
<keyword evidence="5" id="KW-0646">Protease inhibitor</keyword>
<dbReference type="InterPro" id="IPR018073">
    <property type="entry name" value="Prot_inh_cystat_CS"/>
</dbReference>
<dbReference type="FunFam" id="3.10.450.10:FF:000004">
    <property type="entry name" value="Cystatin C"/>
    <property type="match status" value="1"/>
</dbReference>
<evidence type="ECO:0000256" key="3">
    <source>
        <dbReference type="ARBA" id="ARBA00021058"/>
    </source>
</evidence>
<dbReference type="InterPro" id="IPR000010">
    <property type="entry name" value="Cystatin_dom"/>
</dbReference>
<dbReference type="CDD" id="cd00042">
    <property type="entry name" value="CY"/>
    <property type="match status" value="1"/>
</dbReference>
<dbReference type="OMA" id="QIMICKH"/>
<keyword evidence="11" id="KW-1185">Reference proteome</keyword>
<dbReference type="PANTHER" id="PTHR47033:SF1">
    <property type="entry name" value="CYSTATIN-M"/>
    <property type="match status" value="1"/>
</dbReference>
<dbReference type="Pfam" id="PF00031">
    <property type="entry name" value="Cystatin"/>
    <property type="match status" value="1"/>
</dbReference>
<evidence type="ECO:0000256" key="8">
    <source>
        <dbReference type="ARBA" id="ARBA00024754"/>
    </source>
</evidence>
<dbReference type="InterPro" id="IPR046350">
    <property type="entry name" value="Cystatin_sf"/>
</dbReference>
<comment type="function">
    <text evidence="8">Inhibits various C1 cysteine proteases including cathepsin L, papain and cathepsin B. This protein has no toxic activity and its function in the venom is unknown. It may play a role as a housekeeping or regulatory protein.</text>
</comment>
<organism evidence="10 11">
    <name type="scientific">Naja naja</name>
    <name type="common">Indian cobra</name>
    <dbReference type="NCBI Taxonomy" id="35670"/>
    <lineage>
        <taxon>Eukaryota</taxon>
        <taxon>Metazoa</taxon>
        <taxon>Chordata</taxon>
        <taxon>Craniata</taxon>
        <taxon>Vertebrata</taxon>
        <taxon>Euteleostomi</taxon>
        <taxon>Lepidosauria</taxon>
        <taxon>Squamata</taxon>
        <taxon>Bifurcata</taxon>
        <taxon>Unidentata</taxon>
        <taxon>Episquamata</taxon>
        <taxon>Toxicofera</taxon>
        <taxon>Serpentes</taxon>
        <taxon>Colubroidea</taxon>
        <taxon>Elapidae</taxon>
        <taxon>Elapinae</taxon>
        <taxon>Naja</taxon>
    </lineage>
</organism>
<evidence type="ECO:0000313" key="10">
    <source>
        <dbReference type="Ensembl" id="ENSNNAP00000029173.1"/>
    </source>
</evidence>
<accession>A0A8C6YI51</accession>
<comment type="similarity">
    <text evidence="2">Belongs to the cystatin family.</text>
</comment>
<evidence type="ECO:0000256" key="4">
    <source>
        <dbReference type="ARBA" id="ARBA00022525"/>
    </source>
</evidence>
<reference evidence="10" key="2">
    <citation type="submission" date="2025-09" db="UniProtKB">
        <authorList>
            <consortium name="Ensembl"/>
        </authorList>
    </citation>
    <scope>IDENTIFICATION</scope>
</reference>
<evidence type="ECO:0000256" key="6">
    <source>
        <dbReference type="ARBA" id="ARBA00022704"/>
    </source>
</evidence>
<keyword evidence="7" id="KW-1015">Disulfide bond</keyword>
<feature type="domain" description="Cystatin" evidence="9">
    <location>
        <begin position="79"/>
        <end position="172"/>
    </location>
</feature>
<evidence type="ECO:0000256" key="2">
    <source>
        <dbReference type="ARBA" id="ARBA00009403"/>
    </source>
</evidence>
<evidence type="ECO:0000256" key="1">
    <source>
        <dbReference type="ARBA" id="ARBA00004613"/>
    </source>
</evidence>
<dbReference type="PROSITE" id="PS00287">
    <property type="entry name" value="CYSTATIN"/>
    <property type="match status" value="1"/>
</dbReference>
<dbReference type="Gene3D" id="3.10.450.10">
    <property type="match status" value="1"/>
</dbReference>
<name>A0A8C6YI51_NAJNA</name>
<dbReference type="GeneTree" id="ENSGT01130000280465"/>
<dbReference type="AlphaFoldDB" id="A0A8C6YI51"/>
<evidence type="ECO:0000259" key="9">
    <source>
        <dbReference type="SMART" id="SM00043"/>
    </source>
</evidence>
<keyword evidence="6" id="KW-0789">Thiol protease inhibitor</keyword>
<evidence type="ECO:0000256" key="5">
    <source>
        <dbReference type="ARBA" id="ARBA00022690"/>
    </source>
</evidence>
<keyword evidence="4" id="KW-0964">Secreted</keyword>
<dbReference type="OrthoDB" id="1908104at2759"/>
<dbReference type="GO" id="GO:0070062">
    <property type="term" value="C:extracellular exosome"/>
    <property type="evidence" value="ECO:0007669"/>
    <property type="project" value="TreeGrafter"/>
</dbReference>
<evidence type="ECO:0000256" key="7">
    <source>
        <dbReference type="ARBA" id="ARBA00023157"/>
    </source>
</evidence>
<dbReference type="GO" id="GO:0004869">
    <property type="term" value="F:cysteine-type endopeptidase inhibitor activity"/>
    <property type="evidence" value="ECO:0007669"/>
    <property type="project" value="UniProtKB-KW"/>
</dbReference>
<evidence type="ECO:0000313" key="11">
    <source>
        <dbReference type="Proteomes" id="UP000694559"/>
    </source>
</evidence>
<proteinExistence type="inferred from homology"/>
<dbReference type="PANTHER" id="PTHR47033">
    <property type="entry name" value="CYSTATIN-M"/>
    <property type="match status" value="1"/>
</dbReference>
<dbReference type="Ensembl" id="ENSNNAT00000030595.1">
    <property type="protein sequence ID" value="ENSNNAP00000029173.1"/>
    <property type="gene ID" value="ENSNNAG00000018727.1"/>
</dbReference>
<dbReference type="SUPFAM" id="SSF54403">
    <property type="entry name" value="Cystatin/monellin"/>
    <property type="match status" value="1"/>
</dbReference>
<comment type="subcellular location">
    <subcellularLocation>
        <location evidence="1">Secreted</location>
    </subcellularLocation>
</comment>